<comment type="caution">
    <text evidence="2">The sequence shown here is derived from an EMBL/GenBank/DDBJ whole genome shotgun (WGS) entry which is preliminary data.</text>
</comment>
<dbReference type="AlphaFoldDB" id="A0A838BWA1"/>
<dbReference type="GO" id="GO:0006259">
    <property type="term" value="P:DNA metabolic process"/>
    <property type="evidence" value="ECO:0007669"/>
    <property type="project" value="InterPro"/>
</dbReference>
<sequence length="321" mass="35694">MAGTAVATTKPVNPVVALIEKRKSDIAALLPMAVPSERFIKTFKATIQRQPELLDCDPQSVLDSVTKAAQDGLIIDGREAAIVKFNSTKKVRNEHGQYVDKIVKTAQYIPMRNGLIKRIRNTGEVSTLDQTIVYQQELDEGRFEWQAGDDGFIRHNPIYDRDPGKPVLVYSIARLRDGSISRCVMRKDQVLKIKARSRSSNSGPWVTDEEEMWKKTCLRRHSKDLPMDADLRRIFDSEDYDPPATIDAKAEPVEETKTEPAKPARKKAGAAAAALNNEPPHDPKTGEILDADFSEPAAEEGSQEDQTTDPDEGNSPDDDVI</sequence>
<feature type="region of interest" description="Disordered" evidence="1">
    <location>
        <begin position="236"/>
        <end position="321"/>
    </location>
</feature>
<organism evidence="2 3">
    <name type="scientific">Microvirga mediterraneensis</name>
    <dbReference type="NCBI Taxonomy" id="2754695"/>
    <lineage>
        <taxon>Bacteria</taxon>
        <taxon>Pseudomonadati</taxon>
        <taxon>Pseudomonadota</taxon>
        <taxon>Alphaproteobacteria</taxon>
        <taxon>Hyphomicrobiales</taxon>
        <taxon>Methylobacteriaceae</taxon>
        <taxon>Microvirga</taxon>
    </lineage>
</organism>
<dbReference type="Pfam" id="PF03837">
    <property type="entry name" value="RecT"/>
    <property type="match status" value="1"/>
</dbReference>
<dbReference type="InterPro" id="IPR018330">
    <property type="entry name" value="RecT_fam"/>
</dbReference>
<feature type="compositionally biased region" description="Basic and acidic residues" evidence="1">
    <location>
        <begin position="248"/>
        <end position="262"/>
    </location>
</feature>
<evidence type="ECO:0000313" key="2">
    <source>
        <dbReference type="EMBL" id="MBA1159349.1"/>
    </source>
</evidence>
<evidence type="ECO:0000256" key="1">
    <source>
        <dbReference type="SAM" id="MobiDB-lite"/>
    </source>
</evidence>
<dbReference type="EMBL" id="JACDXJ010000004">
    <property type="protein sequence ID" value="MBA1159349.1"/>
    <property type="molecule type" value="Genomic_DNA"/>
</dbReference>
<dbReference type="InterPro" id="IPR004590">
    <property type="entry name" value="ssDNA_annealing_RecT"/>
</dbReference>
<dbReference type="RefSeq" id="WP_181054938.1">
    <property type="nucleotide sequence ID" value="NZ_JACDXJ010000004.1"/>
</dbReference>
<protein>
    <submittedName>
        <fullName evidence="2">Recombinase RecT</fullName>
    </submittedName>
</protein>
<name>A0A838BWA1_9HYPH</name>
<gene>
    <name evidence="2" type="ORF">H0S73_25055</name>
</gene>
<reference evidence="2 3" key="1">
    <citation type="submission" date="2020-07" db="EMBL/GenBank/DDBJ databases">
        <title>Draft genome and description of Microvirga mediterraneensis Marseille-Q2068 sp. nov.</title>
        <authorList>
            <person name="Boxberger M."/>
        </authorList>
    </citation>
    <scope>NUCLEOTIDE SEQUENCE [LARGE SCALE GENOMIC DNA]</scope>
    <source>
        <strain evidence="2 3">Marseille-Q2068</strain>
    </source>
</reference>
<proteinExistence type="predicted"/>
<evidence type="ECO:0000313" key="3">
    <source>
        <dbReference type="Proteomes" id="UP000572984"/>
    </source>
</evidence>
<feature type="compositionally biased region" description="Acidic residues" evidence="1">
    <location>
        <begin position="289"/>
        <end position="321"/>
    </location>
</feature>
<accession>A0A838BWA1</accession>
<dbReference type="Proteomes" id="UP000572984">
    <property type="component" value="Unassembled WGS sequence"/>
</dbReference>
<keyword evidence="3" id="KW-1185">Reference proteome</keyword>
<dbReference type="NCBIfam" id="TIGR00616">
    <property type="entry name" value="rect"/>
    <property type="match status" value="1"/>
</dbReference>
<dbReference type="GO" id="GO:0003677">
    <property type="term" value="F:DNA binding"/>
    <property type="evidence" value="ECO:0007669"/>
    <property type="project" value="InterPro"/>
</dbReference>